<dbReference type="InterPro" id="IPR013320">
    <property type="entry name" value="ConA-like_dom_sf"/>
</dbReference>
<dbReference type="Pfam" id="PF25479">
    <property type="entry name" value="Vts1"/>
    <property type="match status" value="1"/>
</dbReference>
<evidence type="ECO:0000259" key="15">
    <source>
        <dbReference type="PROSITE" id="PS51762"/>
    </source>
</evidence>
<comment type="function">
    <text evidence="11">RNA-binding protein involved in post-transcriptional regulation through transcript degradation.</text>
</comment>
<organism evidence="16 17">
    <name type="scientific">Friedmanniomyces endolithicus</name>
    <dbReference type="NCBI Taxonomy" id="329885"/>
    <lineage>
        <taxon>Eukaryota</taxon>
        <taxon>Fungi</taxon>
        <taxon>Dikarya</taxon>
        <taxon>Ascomycota</taxon>
        <taxon>Pezizomycotina</taxon>
        <taxon>Dothideomycetes</taxon>
        <taxon>Dothideomycetidae</taxon>
        <taxon>Mycosphaerellales</taxon>
        <taxon>Teratosphaeriaceae</taxon>
        <taxon>Friedmanniomyces</taxon>
    </lineage>
</organism>
<evidence type="ECO:0000259" key="14">
    <source>
        <dbReference type="PROSITE" id="PS50105"/>
    </source>
</evidence>
<feature type="region of interest" description="Disordered" evidence="13">
    <location>
        <begin position="194"/>
        <end position="217"/>
    </location>
</feature>
<keyword evidence="7" id="KW-0694">RNA-binding</keyword>
<evidence type="ECO:0000256" key="5">
    <source>
        <dbReference type="ARBA" id="ARBA00022490"/>
    </source>
</evidence>
<dbReference type="SMART" id="SM00454">
    <property type="entry name" value="SAM"/>
    <property type="match status" value="1"/>
</dbReference>
<evidence type="ECO:0000313" key="16">
    <source>
        <dbReference type="EMBL" id="KAK0957983.1"/>
    </source>
</evidence>
<dbReference type="PROSITE" id="PS50105">
    <property type="entry name" value="SAM_DOMAIN"/>
    <property type="match status" value="1"/>
</dbReference>
<evidence type="ECO:0000256" key="8">
    <source>
        <dbReference type="ARBA" id="ARBA00022927"/>
    </source>
</evidence>
<feature type="domain" description="GH16" evidence="15">
    <location>
        <begin position="699"/>
        <end position="988"/>
    </location>
</feature>
<dbReference type="AlphaFoldDB" id="A0AAN6K4I2"/>
<feature type="compositionally biased region" description="Low complexity" evidence="13">
    <location>
        <begin position="10"/>
        <end position="27"/>
    </location>
</feature>
<dbReference type="FunFam" id="1.10.150.50:FF:000033">
    <property type="entry name" value="Protein vts1, variant"/>
    <property type="match status" value="1"/>
</dbReference>
<dbReference type="GO" id="GO:0003729">
    <property type="term" value="F:mRNA binding"/>
    <property type="evidence" value="ECO:0007669"/>
    <property type="project" value="InterPro"/>
</dbReference>
<dbReference type="Pfam" id="PF26113">
    <property type="entry name" value="GH16_XgeA"/>
    <property type="match status" value="1"/>
</dbReference>
<dbReference type="InterPro" id="IPR013761">
    <property type="entry name" value="SAM/pointed_sf"/>
</dbReference>
<dbReference type="Gene3D" id="1.10.150.50">
    <property type="entry name" value="Transcription Factor, Ets-1"/>
    <property type="match status" value="1"/>
</dbReference>
<dbReference type="SUPFAM" id="SSF47769">
    <property type="entry name" value="SAM/Pointed domain"/>
    <property type="match status" value="1"/>
</dbReference>
<comment type="subunit">
    <text evidence="9">Monomer. Binds to RNA.</text>
</comment>
<evidence type="ECO:0000256" key="10">
    <source>
        <dbReference type="ARBA" id="ARBA00024136"/>
    </source>
</evidence>
<keyword evidence="6" id="KW-0547">Nucleotide-binding</keyword>
<gene>
    <name evidence="16" type="primary">VTS1_3</name>
    <name evidence="16" type="ORF">LTR91_021572</name>
</gene>
<evidence type="ECO:0000256" key="2">
    <source>
        <dbReference type="ARBA" id="ARBA00004514"/>
    </source>
</evidence>
<keyword evidence="16" id="KW-0238">DNA-binding</keyword>
<keyword evidence="4" id="KW-0813">Transport</keyword>
<dbReference type="InterPro" id="IPR050897">
    <property type="entry name" value="SMAUG/VTS1_RNA-bind"/>
</dbReference>
<comment type="subcellular location">
    <subcellularLocation>
        <location evidence="1">Cytoplasm</location>
        <location evidence="1">P-body</location>
    </subcellularLocation>
    <subcellularLocation>
        <location evidence="2">Cytoplasm</location>
        <location evidence="2">Cytosol</location>
    </subcellularLocation>
</comment>
<name>A0AAN6K4I2_9PEZI</name>
<evidence type="ECO:0000256" key="7">
    <source>
        <dbReference type="ARBA" id="ARBA00022884"/>
    </source>
</evidence>
<dbReference type="InterPro" id="IPR001660">
    <property type="entry name" value="SAM"/>
</dbReference>
<feature type="region of interest" description="Disordered" evidence="13">
    <location>
        <begin position="1"/>
        <end position="30"/>
    </location>
</feature>
<dbReference type="Gene3D" id="2.60.120.200">
    <property type="match status" value="1"/>
</dbReference>
<dbReference type="GO" id="GO:0005829">
    <property type="term" value="C:cytosol"/>
    <property type="evidence" value="ECO:0007669"/>
    <property type="project" value="UniProtKB-SubCell"/>
</dbReference>
<dbReference type="GO" id="GO:0003677">
    <property type="term" value="F:DNA binding"/>
    <property type="evidence" value="ECO:0007669"/>
    <property type="project" value="UniProtKB-KW"/>
</dbReference>
<dbReference type="GO" id="GO:0000166">
    <property type="term" value="F:nucleotide binding"/>
    <property type="evidence" value="ECO:0007669"/>
    <property type="project" value="UniProtKB-KW"/>
</dbReference>
<dbReference type="GO" id="GO:0005975">
    <property type="term" value="P:carbohydrate metabolic process"/>
    <property type="evidence" value="ECO:0007669"/>
    <property type="project" value="InterPro"/>
</dbReference>
<dbReference type="GO" id="GO:0004553">
    <property type="term" value="F:hydrolase activity, hydrolyzing O-glycosyl compounds"/>
    <property type="evidence" value="ECO:0007669"/>
    <property type="project" value="InterPro"/>
</dbReference>
<feature type="region of interest" description="Disordered" evidence="13">
    <location>
        <begin position="260"/>
        <end position="353"/>
    </location>
</feature>
<keyword evidence="17" id="KW-1185">Reference proteome</keyword>
<feature type="domain" description="SAM" evidence="14">
    <location>
        <begin position="579"/>
        <end position="637"/>
    </location>
</feature>
<evidence type="ECO:0000256" key="12">
    <source>
        <dbReference type="ARBA" id="ARBA00073291"/>
    </source>
</evidence>
<dbReference type="Proteomes" id="UP001175353">
    <property type="component" value="Unassembled WGS sequence"/>
</dbReference>
<dbReference type="Pfam" id="PF07647">
    <property type="entry name" value="SAM_2"/>
    <property type="match status" value="1"/>
</dbReference>
<dbReference type="InterPro" id="IPR000757">
    <property type="entry name" value="Beta-glucanase-like"/>
</dbReference>
<dbReference type="InterPro" id="IPR037635">
    <property type="entry name" value="VTS1_SAM"/>
</dbReference>
<evidence type="ECO:0000256" key="9">
    <source>
        <dbReference type="ARBA" id="ARBA00024046"/>
    </source>
</evidence>
<evidence type="ECO:0000256" key="11">
    <source>
        <dbReference type="ARBA" id="ARBA00054767"/>
    </source>
</evidence>
<evidence type="ECO:0000313" key="17">
    <source>
        <dbReference type="Proteomes" id="UP001175353"/>
    </source>
</evidence>
<dbReference type="SUPFAM" id="SSF49899">
    <property type="entry name" value="Concanavalin A-like lectins/glucanases"/>
    <property type="match status" value="1"/>
</dbReference>
<dbReference type="InterPro" id="IPR057327">
    <property type="entry name" value="Vts1_dom"/>
</dbReference>
<dbReference type="GO" id="GO:0000289">
    <property type="term" value="P:nuclear-transcribed mRNA poly(A) tail shortening"/>
    <property type="evidence" value="ECO:0007669"/>
    <property type="project" value="TreeGrafter"/>
</dbReference>
<dbReference type="GO" id="GO:0015031">
    <property type="term" value="P:protein transport"/>
    <property type="evidence" value="ECO:0007669"/>
    <property type="project" value="UniProtKB-KW"/>
</dbReference>
<evidence type="ECO:0000256" key="13">
    <source>
        <dbReference type="SAM" id="MobiDB-lite"/>
    </source>
</evidence>
<evidence type="ECO:0000256" key="4">
    <source>
        <dbReference type="ARBA" id="ARBA00022448"/>
    </source>
</evidence>
<keyword evidence="8" id="KW-0653">Protein transport</keyword>
<proteinExistence type="inferred from homology"/>
<sequence>MSNIIGDRNSTPAASSSTLRPPTSRTAFTSGHQLRASADMGAFSASSPLASRGIRPASEVYLNQFQQSANNGNPDEAADKAAQQWIADIDQNENTLEEMAAATLDQDFKDELSAIEQWFRVLSEPERTAALYALLQQTTQVQIRFFIQVLQQMAKSHPMSGVLSPAAFNEKDPMSSRMNDAMNKLSVEGSRGSFGFGIKPPPSPGAKRNSGLDPNTIKSMFPDAANAIEDQKAEFQKTTGTVPKSNRNSMADRLSFAAPNLSSPEDEIQPKRNGGIPSGPWRNAGASSQAENLPPIGRPKSSSGQQAGAQPPMGQFGVSQPLPSASLRSPRPFPLSGDSNIQNTSVSATESNPTGMPLFSPYAQGGSWASAMNTPMVPNFNTQQSVNQADMIANATAMKLSALSTVNNRIQLDDVRKYRRARSSEGQSGMQPPMSAGLPSNILMTNEYGQVLTPQQAAVLQQQQIAAMQGRRSRPSSPGIAITGPGGGMAGVGMPMAQSNGFLSTYDGGMGGLNNGLAGMNLASMGAAYGMPGSMGSMGGGAEGGYLSDASEIARGRSPRGKRGSSKPPEDPTDLHLLKDVSNWLRSLRLHKYTDNLKDMRWQDLVALDEEGLEKRGVAAKGARTKLLKVFEEVRQAQAEGRRLKRIIYSDISTPLHDTGYINHRTIAPPPIKTTKMLSNTLILTALIATLFSTAFAAPTSASSPLPAFSLVADYSGTTFFDGFTTFTGGDPTNGNVAYVSMQEAAVKQYVGFIDNQVTKSTNAYIGVDYTSITAKRESVRLSSKATYDAGTIVVMDVVHVPSAFGSWPALWMLGDIPGGTWPGTNGGEIDIFEVVHTSPTNAMTMHTGPGCSVDNATAIFQGQLQDSNCNAGDTTPGTIGCSVQAAHQAKSRGMTLATAGEAFNKQNGGVYVTAWMKSGVSVYLFDRSALPADLVAGHPTPHTWLTAPLASFSGSGCDYATTLSTMRITTDQTFCGDWAGKVWASSGAAAATGTATCAEYVQNNPGAFKDAYFEIAGIKVFSRNGKMPAVNA</sequence>
<dbReference type="PANTHER" id="PTHR12515">
    <property type="entry name" value="STERILE ALPHA MOTIF DOMAIN CONTAINING PROTEIN 4-RELATED"/>
    <property type="match status" value="1"/>
</dbReference>
<evidence type="ECO:0000256" key="3">
    <source>
        <dbReference type="ARBA" id="ARBA00007325"/>
    </source>
</evidence>
<feature type="compositionally biased region" description="Low complexity" evidence="13">
    <location>
        <begin position="304"/>
        <end position="336"/>
    </location>
</feature>
<comment type="caution">
    <text evidence="16">The sequence shown here is derived from an EMBL/GenBank/DDBJ whole genome shotgun (WGS) entry which is preliminary data.</text>
</comment>
<feature type="region of interest" description="Disordered" evidence="13">
    <location>
        <begin position="555"/>
        <end position="575"/>
    </location>
</feature>
<evidence type="ECO:0000256" key="6">
    <source>
        <dbReference type="ARBA" id="ARBA00022741"/>
    </source>
</evidence>
<comment type="similarity">
    <text evidence="3">Belongs to the VTS1 family.</text>
</comment>
<dbReference type="PROSITE" id="PS51762">
    <property type="entry name" value="GH16_2"/>
    <property type="match status" value="1"/>
</dbReference>
<evidence type="ECO:0000256" key="1">
    <source>
        <dbReference type="ARBA" id="ARBA00004201"/>
    </source>
</evidence>
<feature type="compositionally biased region" description="Polar residues" evidence="13">
    <location>
        <begin position="337"/>
        <end position="353"/>
    </location>
</feature>
<dbReference type="EMBL" id="JAUJLE010000389">
    <property type="protein sequence ID" value="KAK0957983.1"/>
    <property type="molecule type" value="Genomic_DNA"/>
</dbReference>
<protein>
    <recommendedName>
        <fullName evidence="10">RNA-binding protein VTS1</fullName>
    </recommendedName>
    <alternativeName>
        <fullName evidence="12">RNA-binding protein vts1</fullName>
    </alternativeName>
</protein>
<keyword evidence="5" id="KW-0963">Cytoplasm</keyword>
<dbReference type="PANTHER" id="PTHR12515:SF5">
    <property type="entry name" value="PROTEIN SMAUG"/>
    <property type="match status" value="1"/>
</dbReference>
<dbReference type="GO" id="GO:0000932">
    <property type="term" value="C:P-body"/>
    <property type="evidence" value="ECO:0007669"/>
    <property type="project" value="UniProtKB-SubCell"/>
</dbReference>
<accession>A0AAN6K4I2</accession>
<reference evidence="16" key="1">
    <citation type="submission" date="2023-06" db="EMBL/GenBank/DDBJ databases">
        <title>Black Yeasts Isolated from many extreme environments.</title>
        <authorList>
            <person name="Coleine C."/>
            <person name="Stajich J.E."/>
            <person name="Selbmann L."/>
        </authorList>
    </citation>
    <scope>NUCLEOTIDE SEQUENCE</scope>
    <source>
        <strain evidence="16">CCFEE 5200</strain>
    </source>
</reference>
<dbReference type="CDD" id="cd09556">
    <property type="entry name" value="SAM_VTS1_fungal"/>
    <property type="match status" value="1"/>
</dbReference>